<evidence type="ECO:0000256" key="2">
    <source>
        <dbReference type="ARBA" id="ARBA00023180"/>
    </source>
</evidence>
<dbReference type="InterPro" id="IPR000863">
    <property type="entry name" value="Sulfotransferase_dom"/>
</dbReference>
<dbReference type="InterPro" id="IPR037359">
    <property type="entry name" value="NST/OST"/>
</dbReference>
<dbReference type="PANTHER" id="PTHR10605:SF56">
    <property type="entry name" value="BIFUNCTIONAL HEPARAN SULFATE N-DEACETYLASE_N-SULFOTRANSFERASE"/>
    <property type="match status" value="1"/>
</dbReference>
<dbReference type="EMBL" id="MFAB01000032">
    <property type="protein sequence ID" value="OGD68215.1"/>
    <property type="molecule type" value="Genomic_DNA"/>
</dbReference>
<keyword evidence="1" id="KW-0808">Transferase</keyword>
<dbReference type="PANTHER" id="PTHR10605">
    <property type="entry name" value="HEPARAN SULFATE SULFOTRANSFERASE"/>
    <property type="match status" value="1"/>
</dbReference>
<dbReference type="InterPro" id="IPR027417">
    <property type="entry name" value="P-loop_NTPase"/>
</dbReference>
<dbReference type="STRING" id="1797579.A2996_02120"/>
<dbReference type="Gene3D" id="3.40.50.300">
    <property type="entry name" value="P-loop containing nucleotide triphosphate hydrolases"/>
    <property type="match status" value="1"/>
</dbReference>
<evidence type="ECO:0000256" key="1">
    <source>
        <dbReference type="ARBA" id="ARBA00022679"/>
    </source>
</evidence>
<evidence type="ECO:0000313" key="4">
    <source>
        <dbReference type="EMBL" id="OGD68215.1"/>
    </source>
</evidence>
<organism evidence="4 5">
    <name type="scientific">Candidatus Campbellbacteria bacterium RIFCSPLOWO2_01_FULL_34_15</name>
    <dbReference type="NCBI Taxonomy" id="1797579"/>
    <lineage>
        <taxon>Bacteria</taxon>
        <taxon>Candidatus Campbelliibacteriota</taxon>
    </lineage>
</organism>
<feature type="domain" description="Sulfotransferase" evidence="3">
    <location>
        <begin position="11"/>
        <end position="195"/>
    </location>
</feature>
<evidence type="ECO:0000259" key="3">
    <source>
        <dbReference type="Pfam" id="PF00685"/>
    </source>
</evidence>
<sequence>MNMKDAKFKLDFIGIGVPRSGTTWIHNILKDHPQICMSSTKETNFFNDDNEYNKGISYYQEKYYKHCDNNQIRGEFHPGYFNYSNSADRIKNNFPNSKVIICLRNPVDRAYSHFSKHELKGKKHLNKFSDITKVIPNIYIDNSTYSSKIKKYISVFGKNNILILFYNDLIEDPQNFSKKIYNFLGVSSDFTSPKIDRKINFTGERRAKFLFLNSIIFQTERIFIKNKFLNKYVLPIIKKLRIHNLRKLIFRLNMDLKNKKTDKKEIDEETKQKLIEIFNPDIEELEKITGKDLSFWKQ</sequence>
<dbReference type="AlphaFoldDB" id="A0A1F5ELD7"/>
<protein>
    <recommendedName>
        <fullName evidence="3">Sulfotransferase domain-containing protein</fullName>
    </recommendedName>
</protein>
<dbReference type="SUPFAM" id="SSF52540">
    <property type="entry name" value="P-loop containing nucleoside triphosphate hydrolases"/>
    <property type="match status" value="1"/>
</dbReference>
<gene>
    <name evidence="4" type="ORF">A2996_02120</name>
</gene>
<accession>A0A1F5ELD7</accession>
<comment type="caution">
    <text evidence="4">The sequence shown here is derived from an EMBL/GenBank/DDBJ whole genome shotgun (WGS) entry which is preliminary data.</text>
</comment>
<evidence type="ECO:0000313" key="5">
    <source>
        <dbReference type="Proteomes" id="UP000176865"/>
    </source>
</evidence>
<reference evidence="4 5" key="1">
    <citation type="journal article" date="2016" name="Nat. Commun.">
        <title>Thousands of microbial genomes shed light on interconnected biogeochemical processes in an aquifer system.</title>
        <authorList>
            <person name="Anantharaman K."/>
            <person name="Brown C.T."/>
            <person name="Hug L.A."/>
            <person name="Sharon I."/>
            <person name="Castelle C.J."/>
            <person name="Probst A.J."/>
            <person name="Thomas B.C."/>
            <person name="Singh A."/>
            <person name="Wilkins M.J."/>
            <person name="Karaoz U."/>
            <person name="Brodie E.L."/>
            <person name="Williams K.H."/>
            <person name="Hubbard S.S."/>
            <person name="Banfield J.F."/>
        </authorList>
    </citation>
    <scope>NUCLEOTIDE SEQUENCE [LARGE SCALE GENOMIC DNA]</scope>
</reference>
<proteinExistence type="predicted"/>
<dbReference type="Pfam" id="PF00685">
    <property type="entry name" value="Sulfotransfer_1"/>
    <property type="match status" value="1"/>
</dbReference>
<keyword evidence="2" id="KW-0325">Glycoprotein</keyword>
<name>A0A1F5ELD7_9BACT</name>
<dbReference type="GO" id="GO:0008146">
    <property type="term" value="F:sulfotransferase activity"/>
    <property type="evidence" value="ECO:0007669"/>
    <property type="project" value="InterPro"/>
</dbReference>
<dbReference type="Proteomes" id="UP000176865">
    <property type="component" value="Unassembled WGS sequence"/>
</dbReference>